<evidence type="ECO:0000256" key="2">
    <source>
        <dbReference type="ARBA" id="ARBA00022448"/>
    </source>
</evidence>
<dbReference type="AlphaFoldDB" id="A0A1M5NP32"/>
<dbReference type="PRINTS" id="PR00181">
    <property type="entry name" value="MALTOSEBP"/>
</dbReference>
<accession>A0A1M5NP32</accession>
<evidence type="ECO:0000256" key="1">
    <source>
        <dbReference type="ARBA" id="ARBA00008520"/>
    </source>
</evidence>
<feature type="compositionally biased region" description="Gly residues" evidence="5">
    <location>
        <begin position="29"/>
        <end position="38"/>
    </location>
</feature>
<name>A0A1M5NP32_9EURY</name>
<dbReference type="InterPro" id="IPR006059">
    <property type="entry name" value="SBP"/>
</dbReference>
<dbReference type="InterPro" id="IPR006060">
    <property type="entry name" value="Maltose/Cyclodextrin-bd"/>
</dbReference>
<dbReference type="GO" id="GO:0042956">
    <property type="term" value="P:maltodextrin transmembrane transport"/>
    <property type="evidence" value="ECO:0007669"/>
    <property type="project" value="TreeGrafter"/>
</dbReference>
<proteinExistence type="inferred from homology"/>
<evidence type="ECO:0000256" key="5">
    <source>
        <dbReference type="SAM" id="MobiDB-lite"/>
    </source>
</evidence>
<evidence type="ECO:0000256" key="4">
    <source>
        <dbReference type="ARBA" id="ARBA00022729"/>
    </source>
</evidence>
<dbReference type="EMBL" id="FQWV01000003">
    <property type="protein sequence ID" value="SHG91290.1"/>
    <property type="molecule type" value="Genomic_DNA"/>
</dbReference>
<keyword evidence="7" id="KW-1185">Reference proteome</keyword>
<dbReference type="SUPFAM" id="SSF53850">
    <property type="entry name" value="Periplasmic binding protein-like II"/>
    <property type="match status" value="1"/>
</dbReference>
<dbReference type="GO" id="GO:1901982">
    <property type="term" value="F:maltose binding"/>
    <property type="evidence" value="ECO:0007669"/>
    <property type="project" value="TreeGrafter"/>
</dbReference>
<dbReference type="GO" id="GO:0015144">
    <property type="term" value="F:carbohydrate transmembrane transporter activity"/>
    <property type="evidence" value="ECO:0007669"/>
    <property type="project" value="InterPro"/>
</dbReference>
<evidence type="ECO:0000313" key="6">
    <source>
        <dbReference type="EMBL" id="SHG91290.1"/>
    </source>
</evidence>
<dbReference type="Proteomes" id="UP000184357">
    <property type="component" value="Unassembled WGS sequence"/>
</dbReference>
<reference evidence="6 7" key="1">
    <citation type="submission" date="2016-11" db="EMBL/GenBank/DDBJ databases">
        <authorList>
            <person name="Jaros S."/>
            <person name="Januszkiewicz K."/>
            <person name="Wedrychowicz H."/>
        </authorList>
    </citation>
    <scope>NUCLEOTIDE SEQUENCE [LARGE SCALE GENOMIC DNA]</scope>
    <source>
        <strain evidence="6 7">DSM 9297</strain>
    </source>
</reference>
<comment type="similarity">
    <text evidence="1">Belongs to the bacterial solute-binding protein 1 family.</text>
</comment>
<organism evidence="6 7">
    <name type="scientific">Halobaculum gomorrense</name>
    <dbReference type="NCBI Taxonomy" id="43928"/>
    <lineage>
        <taxon>Archaea</taxon>
        <taxon>Methanobacteriati</taxon>
        <taxon>Methanobacteriota</taxon>
        <taxon>Stenosarchaea group</taxon>
        <taxon>Halobacteria</taxon>
        <taxon>Halobacteriales</taxon>
        <taxon>Haloferacaceae</taxon>
        <taxon>Halobaculum</taxon>
    </lineage>
</organism>
<gene>
    <name evidence="6" type="ORF">SAMN05443636_1299</name>
</gene>
<sequence length="421" mass="44768">MGGLAAAAALSGCVGVEEQSTPTSSGNSDGSGGSGDSGGDTEATTEPSVDPGTAAAWYARSSAEGETLESVIEDFNSLSRHTLKGSDLSDLAKKTQSAIPAKQGPQIFEWAHDWVGDYYQRGFLSDQSGKLSVSMDTFTDAAAEAVQFDGATVGLPFAAETVSLLYNKELVDSPPKTVGEMVDVMERHHDPANGKYGLGYPLNPYFMSAWAQAFGGYYFDPSKDDMLGLANAPTVEGFNYIIDTFVPYMPKDTKYGPQAAAFSEGNAPFTINGPWYLGTAREKGIDVGVAELPTPDGGSPRPYTGISLWYFAKGMERSESAAAAGRSFAEWYVTNKEQLMANAETHGFIPVHTGLTGDADLPPAVRGFSQAVKQGVPMPTHPKMNQVWGPLGTAFGKALNSKQSVKDAMVQAEKDIRSNWK</sequence>
<feature type="region of interest" description="Disordered" evidence="5">
    <location>
        <begin position="11"/>
        <end position="53"/>
    </location>
</feature>
<dbReference type="GO" id="GO:0055052">
    <property type="term" value="C:ATP-binding cassette (ABC) transporter complex, substrate-binding subunit-containing"/>
    <property type="evidence" value="ECO:0007669"/>
    <property type="project" value="TreeGrafter"/>
</dbReference>
<evidence type="ECO:0000256" key="3">
    <source>
        <dbReference type="ARBA" id="ARBA00022597"/>
    </source>
</evidence>
<dbReference type="Pfam" id="PF13416">
    <property type="entry name" value="SBP_bac_8"/>
    <property type="match status" value="1"/>
</dbReference>
<protein>
    <submittedName>
        <fullName evidence="6">Carbohydrate ABC transporter substrate-binding protein, CUT1 family</fullName>
    </submittedName>
</protein>
<keyword evidence="2" id="KW-0813">Transport</keyword>
<dbReference type="STRING" id="43928.SAMN05443636_1299"/>
<evidence type="ECO:0000313" key="7">
    <source>
        <dbReference type="Proteomes" id="UP000184357"/>
    </source>
</evidence>
<keyword evidence="3" id="KW-0762">Sugar transport</keyword>
<dbReference type="GO" id="GO:0015768">
    <property type="term" value="P:maltose transport"/>
    <property type="evidence" value="ECO:0007669"/>
    <property type="project" value="TreeGrafter"/>
</dbReference>
<dbReference type="Gene3D" id="3.40.190.10">
    <property type="entry name" value="Periplasmic binding protein-like II"/>
    <property type="match status" value="2"/>
</dbReference>
<dbReference type="PANTHER" id="PTHR30061">
    <property type="entry name" value="MALTOSE-BINDING PERIPLASMIC PROTEIN"/>
    <property type="match status" value="1"/>
</dbReference>
<dbReference type="PANTHER" id="PTHR30061:SF50">
    <property type="entry name" value="MALTOSE_MALTODEXTRIN-BINDING PERIPLASMIC PROTEIN"/>
    <property type="match status" value="1"/>
</dbReference>
<keyword evidence="4" id="KW-0732">Signal</keyword>